<gene>
    <name evidence="2" type="ORF">UT34_C0001G0255</name>
</gene>
<feature type="transmembrane region" description="Helical" evidence="1">
    <location>
        <begin position="7"/>
        <end position="28"/>
    </location>
</feature>
<keyword evidence="1" id="KW-0472">Membrane</keyword>
<dbReference type="EMBL" id="LBWK01000001">
    <property type="protein sequence ID" value="KKR06215.1"/>
    <property type="molecule type" value="Genomic_DNA"/>
</dbReference>
<evidence type="ECO:0000256" key="1">
    <source>
        <dbReference type="SAM" id="Phobius"/>
    </source>
</evidence>
<accession>A0A0G0Q718</accession>
<dbReference type="AlphaFoldDB" id="A0A0G0Q718"/>
<sequence length="246" mass="28252">MKSAFKKIIIFGIAVVFFSSALYLLWSWNRSRIENSNPQYIEDLSDTGSVVLSFPEGNRVNGWTDKEKKWSVGTLQGIIKEYSSLNGINYVIVKYITSDRTKSREVKILLTIDKDKLPKTVTTWSSNPDYLLFTLNYVDSIHMNYKIPNSTALAVIPHTLDEFKEMYSPGEGLRFEIYISFPEKANRTVKYCNEVSVRNCIIADLVEYSSPSFREFWSKENLPDGEFLVPVNINSTLITHEKGKDE</sequence>
<evidence type="ECO:0000313" key="2">
    <source>
        <dbReference type="EMBL" id="KKR06215.1"/>
    </source>
</evidence>
<proteinExistence type="predicted"/>
<evidence type="ECO:0000313" key="3">
    <source>
        <dbReference type="Proteomes" id="UP000034799"/>
    </source>
</evidence>
<dbReference type="STRING" id="1619100.UT34_C0001G0255"/>
<dbReference type="Proteomes" id="UP000034799">
    <property type="component" value="Unassembled WGS sequence"/>
</dbReference>
<protein>
    <submittedName>
        <fullName evidence="2">Uncharacterized protein</fullName>
    </submittedName>
</protein>
<comment type="caution">
    <text evidence="2">The sequence shown here is derived from an EMBL/GenBank/DDBJ whole genome shotgun (WGS) entry which is preliminary data.</text>
</comment>
<reference evidence="2 3" key="1">
    <citation type="journal article" date="2015" name="Nature">
        <title>rRNA introns, odd ribosomes, and small enigmatic genomes across a large radiation of phyla.</title>
        <authorList>
            <person name="Brown C.T."/>
            <person name="Hug L.A."/>
            <person name="Thomas B.C."/>
            <person name="Sharon I."/>
            <person name="Castelle C.J."/>
            <person name="Singh A."/>
            <person name="Wilkins M.J."/>
            <person name="Williams K.H."/>
            <person name="Banfield J.F."/>
        </authorList>
    </citation>
    <scope>NUCLEOTIDE SEQUENCE [LARGE SCALE GENOMIC DNA]</scope>
</reference>
<name>A0A0G0Q718_9BACT</name>
<keyword evidence="1" id="KW-0812">Transmembrane</keyword>
<keyword evidence="1" id="KW-1133">Transmembrane helix</keyword>
<organism evidence="2 3">
    <name type="scientific">candidate division WS6 bacterium GW2011_GWF2_39_15</name>
    <dbReference type="NCBI Taxonomy" id="1619100"/>
    <lineage>
        <taxon>Bacteria</taxon>
        <taxon>Candidatus Dojkabacteria</taxon>
    </lineage>
</organism>